<dbReference type="EMBL" id="ABCS01000007">
    <property type="protein sequence ID" value="EDM80945.1"/>
    <property type="molecule type" value="Genomic_DNA"/>
</dbReference>
<name>A6FZY9_9BACT</name>
<proteinExistence type="predicted"/>
<accession>A6FZY9</accession>
<dbReference type="Proteomes" id="UP000005801">
    <property type="component" value="Unassembled WGS sequence"/>
</dbReference>
<dbReference type="OrthoDB" id="5498825at2"/>
<evidence type="ECO:0000313" key="1">
    <source>
        <dbReference type="EMBL" id="EDM80945.1"/>
    </source>
</evidence>
<reference evidence="1 2" key="1">
    <citation type="submission" date="2007-06" db="EMBL/GenBank/DDBJ databases">
        <authorList>
            <person name="Shimkets L."/>
            <person name="Ferriera S."/>
            <person name="Johnson J."/>
            <person name="Kravitz S."/>
            <person name="Beeson K."/>
            <person name="Sutton G."/>
            <person name="Rogers Y.-H."/>
            <person name="Friedman R."/>
            <person name="Frazier M."/>
            <person name="Venter J.C."/>
        </authorList>
    </citation>
    <scope>NUCLEOTIDE SEQUENCE [LARGE SCALE GENOMIC DNA]</scope>
    <source>
        <strain evidence="1 2">SIR-1</strain>
    </source>
</reference>
<organism evidence="1 2">
    <name type="scientific">Plesiocystis pacifica SIR-1</name>
    <dbReference type="NCBI Taxonomy" id="391625"/>
    <lineage>
        <taxon>Bacteria</taxon>
        <taxon>Pseudomonadati</taxon>
        <taxon>Myxococcota</taxon>
        <taxon>Polyangia</taxon>
        <taxon>Nannocystales</taxon>
        <taxon>Nannocystaceae</taxon>
        <taxon>Plesiocystis</taxon>
    </lineage>
</organism>
<keyword evidence="2" id="KW-1185">Reference proteome</keyword>
<comment type="caution">
    <text evidence="1">The sequence shown here is derived from an EMBL/GenBank/DDBJ whole genome shotgun (WGS) entry which is preliminary data.</text>
</comment>
<gene>
    <name evidence="1" type="ORF">PPSIR1_28583</name>
</gene>
<sequence length="320" mass="35718">MPTTLHQGAARLLVDEPEQAFSCLRSVFGLELPEFVRVQTRHAVLDRHLPMAGDTGELRPDALLSAESPGDPLGGLGLIIEAQRRPDPIKHRRLWVYWAHASEELRRSTAVLMIALSDAVSRWARSLGQYELPPREGLLVLDRHNMPVVRDPATARRLPAWSTLSAMIHGVHGDLDALKVVLPVVLSLEDERRWRYASYLLCAVDPQSRAILEGAMSTQRIPISDIERRSIAFHDGREEGRTEGRAEGRTEGRAEGRTEVLRELVETVVELRGLPVTVRLRRALEGCASLEGLRLAQRRARGLRQASELGELIALLEAHT</sequence>
<evidence type="ECO:0000313" key="2">
    <source>
        <dbReference type="Proteomes" id="UP000005801"/>
    </source>
</evidence>
<dbReference type="eggNOG" id="COG1317">
    <property type="taxonomic scope" value="Bacteria"/>
</dbReference>
<dbReference type="RefSeq" id="WP_006970038.1">
    <property type="nucleotide sequence ID" value="NZ_ABCS01000007.1"/>
</dbReference>
<protein>
    <recommendedName>
        <fullName evidence="3">Transposase (putative) YhgA-like domain-containing protein</fullName>
    </recommendedName>
</protein>
<dbReference type="STRING" id="391625.PPSIR1_28583"/>
<evidence type="ECO:0008006" key="3">
    <source>
        <dbReference type="Google" id="ProtNLM"/>
    </source>
</evidence>
<dbReference type="AlphaFoldDB" id="A6FZY9"/>